<evidence type="ECO:0000256" key="2">
    <source>
        <dbReference type="ARBA" id="ARBA00008417"/>
    </source>
</evidence>
<dbReference type="RefSeq" id="WP_249302580.1">
    <property type="nucleotide sequence ID" value="NZ_JACRSW010000007.1"/>
</dbReference>
<comment type="subcellular location">
    <subcellularLocation>
        <location evidence="1">Cell membrane</location>
        <topology evidence="1">Multi-pass membrane protein</topology>
    </subcellularLocation>
</comment>
<dbReference type="InterPro" id="IPR048279">
    <property type="entry name" value="MdtK-like"/>
</dbReference>
<evidence type="ECO:0000313" key="11">
    <source>
        <dbReference type="EMBL" id="MBC8556416.1"/>
    </source>
</evidence>
<dbReference type="CDD" id="cd13143">
    <property type="entry name" value="MATE_MepA_like"/>
    <property type="match status" value="1"/>
</dbReference>
<protein>
    <recommendedName>
        <fullName evidence="3">Multidrug export protein MepA</fullName>
    </recommendedName>
</protein>
<feature type="transmembrane region" description="Helical" evidence="10">
    <location>
        <begin position="427"/>
        <end position="447"/>
    </location>
</feature>
<evidence type="ECO:0000256" key="4">
    <source>
        <dbReference type="ARBA" id="ARBA00022448"/>
    </source>
</evidence>
<evidence type="ECO:0000256" key="10">
    <source>
        <dbReference type="SAM" id="Phobius"/>
    </source>
</evidence>
<sequence>MTTTQNTTDNPLATGNINQLMIKFAVPSIIAMMVSAVYNIADQLFIGNAVGTLGNAATNIAFPLSMMCTAIALMFGIGGASSFNLHMGAGESQKAPYFLGNSITMLLGLGAILFIGTELFLDPMLKCFGSPDNVLPLAKQYVSITAIGFPFLIITIGGGHLIRADGSPKMTMICNLSGAIINIVLDALFVLVLRWGMVGAALATIIGQIFSAFLALNYLRHYRTVTIEKKHLRPQTIYLKRIMALGMASCFNQIAMMTVQICMNNLLKHYGSLSQYGEAIPIACAGIVMKVGQLYFSIVIGLSQGSQPIESFNYGARQYKRVKAAYRYAMIAGGTVSVIAFVIFQLFPHQLLALFGNGSKEYFEFGSFYFRIFMLMAWANFMQPISSTFFTSIGKANKGTFLSLTRQIIFLLPLMFFLPTIFGIKGILYAAPIADGMAFVTAAVMVWSEMRAMK</sequence>
<dbReference type="Pfam" id="PF01554">
    <property type="entry name" value="MatE"/>
    <property type="match status" value="2"/>
</dbReference>
<evidence type="ECO:0000256" key="8">
    <source>
        <dbReference type="ARBA" id="ARBA00023136"/>
    </source>
</evidence>
<accession>A0ABR7MRK3</accession>
<comment type="caution">
    <text evidence="11">The sequence shown here is derived from an EMBL/GenBank/DDBJ whole genome shotgun (WGS) entry which is preliminary data.</text>
</comment>
<evidence type="ECO:0000256" key="6">
    <source>
        <dbReference type="ARBA" id="ARBA00022692"/>
    </source>
</evidence>
<evidence type="ECO:0000256" key="1">
    <source>
        <dbReference type="ARBA" id="ARBA00004651"/>
    </source>
</evidence>
<evidence type="ECO:0000256" key="5">
    <source>
        <dbReference type="ARBA" id="ARBA00022475"/>
    </source>
</evidence>
<feature type="transmembrane region" description="Helical" evidence="10">
    <location>
        <begin position="20"/>
        <end position="40"/>
    </location>
</feature>
<feature type="transmembrane region" description="Helical" evidence="10">
    <location>
        <begin position="324"/>
        <end position="348"/>
    </location>
</feature>
<dbReference type="EMBL" id="JACRSW010000007">
    <property type="protein sequence ID" value="MBC8556416.1"/>
    <property type="molecule type" value="Genomic_DNA"/>
</dbReference>
<feature type="transmembrane region" description="Helical" evidence="10">
    <location>
        <begin position="279"/>
        <end position="303"/>
    </location>
</feature>
<keyword evidence="7 10" id="KW-1133">Transmembrane helix</keyword>
<feature type="transmembrane region" description="Helical" evidence="10">
    <location>
        <begin position="239"/>
        <end position="259"/>
    </location>
</feature>
<reference evidence="11 12" key="1">
    <citation type="submission" date="2020-08" db="EMBL/GenBank/DDBJ databases">
        <title>Genome public.</title>
        <authorList>
            <person name="Liu C."/>
            <person name="Sun Q."/>
        </authorList>
    </citation>
    <scope>NUCLEOTIDE SEQUENCE [LARGE SCALE GENOMIC DNA]</scope>
    <source>
        <strain evidence="11 12">BX3</strain>
    </source>
</reference>
<feature type="transmembrane region" description="Helical" evidence="10">
    <location>
        <begin position="173"/>
        <end position="193"/>
    </location>
</feature>
<keyword evidence="8 10" id="KW-0472">Membrane</keyword>
<dbReference type="InterPro" id="IPR051327">
    <property type="entry name" value="MATE_MepA_subfamily"/>
</dbReference>
<name>A0ABR7MRK3_9FIRM</name>
<feature type="transmembrane region" description="Helical" evidence="10">
    <location>
        <begin position="141"/>
        <end position="161"/>
    </location>
</feature>
<comment type="similarity">
    <text evidence="2">Belongs to the multi antimicrobial extrusion (MATE) (TC 2.A.66.1) family. MepA subfamily.</text>
</comment>
<evidence type="ECO:0000256" key="3">
    <source>
        <dbReference type="ARBA" id="ARBA00022106"/>
    </source>
</evidence>
<evidence type="ECO:0000256" key="7">
    <source>
        <dbReference type="ARBA" id="ARBA00022989"/>
    </source>
</evidence>
<dbReference type="InterPro" id="IPR002528">
    <property type="entry name" value="MATE_fam"/>
</dbReference>
<keyword evidence="12" id="KW-1185">Reference proteome</keyword>
<evidence type="ECO:0000256" key="9">
    <source>
        <dbReference type="ARBA" id="ARBA00023251"/>
    </source>
</evidence>
<keyword evidence="4" id="KW-0813">Transport</keyword>
<feature type="transmembrane region" description="Helical" evidence="10">
    <location>
        <begin position="60"/>
        <end position="85"/>
    </location>
</feature>
<dbReference type="PANTHER" id="PTHR43823">
    <property type="entry name" value="SPORULATION PROTEIN YKVU"/>
    <property type="match status" value="1"/>
</dbReference>
<dbReference type="InterPro" id="IPR045070">
    <property type="entry name" value="MATE_MepA-like"/>
</dbReference>
<feature type="transmembrane region" description="Helical" evidence="10">
    <location>
        <begin position="401"/>
        <end position="421"/>
    </location>
</feature>
<dbReference type="PANTHER" id="PTHR43823:SF3">
    <property type="entry name" value="MULTIDRUG EXPORT PROTEIN MEPA"/>
    <property type="match status" value="1"/>
</dbReference>
<feature type="transmembrane region" description="Helical" evidence="10">
    <location>
        <begin position="199"/>
        <end position="219"/>
    </location>
</feature>
<feature type="transmembrane region" description="Helical" evidence="10">
    <location>
        <begin position="368"/>
        <end position="389"/>
    </location>
</feature>
<keyword evidence="5" id="KW-1003">Cell membrane</keyword>
<evidence type="ECO:0000313" key="12">
    <source>
        <dbReference type="Proteomes" id="UP000637513"/>
    </source>
</evidence>
<proteinExistence type="inferred from homology"/>
<keyword evidence="6 10" id="KW-0812">Transmembrane</keyword>
<dbReference type="Proteomes" id="UP000637513">
    <property type="component" value="Unassembled WGS sequence"/>
</dbReference>
<feature type="transmembrane region" description="Helical" evidence="10">
    <location>
        <begin position="97"/>
        <end position="121"/>
    </location>
</feature>
<organism evidence="11 12">
    <name type="scientific">Jutongia hominis</name>
    <dbReference type="NCBI Taxonomy" id="2763664"/>
    <lineage>
        <taxon>Bacteria</taxon>
        <taxon>Bacillati</taxon>
        <taxon>Bacillota</taxon>
        <taxon>Clostridia</taxon>
        <taxon>Lachnospirales</taxon>
        <taxon>Lachnospiraceae</taxon>
        <taxon>Jutongia</taxon>
    </lineage>
</organism>
<dbReference type="PIRSF" id="PIRSF006603">
    <property type="entry name" value="DinF"/>
    <property type="match status" value="1"/>
</dbReference>
<keyword evidence="9" id="KW-0046">Antibiotic resistance</keyword>
<gene>
    <name evidence="11" type="ORF">H8700_01605</name>
</gene>